<feature type="transmembrane region" description="Helical" evidence="10">
    <location>
        <begin position="103"/>
        <end position="123"/>
    </location>
</feature>
<feature type="compositionally biased region" description="Low complexity" evidence="9">
    <location>
        <begin position="401"/>
        <end position="412"/>
    </location>
</feature>
<evidence type="ECO:0000256" key="8">
    <source>
        <dbReference type="ARBA" id="ARBA00023136"/>
    </source>
</evidence>
<gene>
    <name evidence="13" type="ORF">SACU0126_LOCUS12690</name>
</gene>
<dbReference type="Pfam" id="PF22776">
    <property type="entry name" value="K_trans_C"/>
    <property type="match status" value="1"/>
</dbReference>
<evidence type="ECO:0000256" key="2">
    <source>
        <dbReference type="ARBA" id="ARBA00022448"/>
    </source>
</evidence>
<feature type="transmembrane region" description="Helical" evidence="10">
    <location>
        <begin position="189"/>
        <end position="209"/>
    </location>
</feature>
<keyword evidence="6 10" id="KW-1133">Transmembrane helix</keyword>
<evidence type="ECO:0000256" key="9">
    <source>
        <dbReference type="SAM" id="MobiDB-lite"/>
    </source>
</evidence>
<evidence type="ECO:0000256" key="6">
    <source>
        <dbReference type="ARBA" id="ARBA00022989"/>
    </source>
</evidence>
<accession>A0A7S3WDQ2</accession>
<evidence type="ECO:0000256" key="5">
    <source>
        <dbReference type="ARBA" id="ARBA00022958"/>
    </source>
</evidence>
<dbReference type="EMBL" id="HBIQ01039458">
    <property type="protein sequence ID" value="CAE0550609.1"/>
    <property type="molecule type" value="Transcribed_RNA"/>
</dbReference>
<sequence>MGHFGPGAIKLAWFGLAYPCLVLQYVGQAIMVCVRPEGAANTFKNAVPDGMNMPMTVLAVLAAIIASQALITGLFTMFSQAYALNMVPRLKVLHTNPSQQGQVYIPEVNWALCAACIVISVIFKTSANLSNAYGIAVTCCFVITTCLLSVVLRRVWRWRWPAVLLLILPMLTVDVLVCSANLAKLLDNGWIPVLISAALCLVMHTHHWGRNHEEAIFAEEARAEVALMQEVAAEGNAGVGSQRMARPLDLTSVSTVHGLLHVLRSATLARTPTVAVFMTPYAWRVPRTVGTLATMGWLPEAVVLLSLKFEDTPFVYEAGRCTFVAQGEGVFNIVLHFGYAEPVTATRMGIHAALVSVALEKVEEYPMLAPLAEFEEVNQSALSADPVADRVRRRSSSQTVASAGATSPGAAAQVQARSDVEQGHELMQQRRRGATIVLNSLHYAPRPEHGALKRLRIRFYSFIRLNARKAISFFGLEDSYTMEISVVRFL</sequence>
<evidence type="ECO:0000256" key="7">
    <source>
        <dbReference type="ARBA" id="ARBA00023065"/>
    </source>
</evidence>
<feature type="region of interest" description="Disordered" evidence="9">
    <location>
        <begin position="388"/>
        <end position="413"/>
    </location>
</feature>
<feature type="transmembrane region" description="Helical" evidence="10">
    <location>
        <begin position="132"/>
        <end position="152"/>
    </location>
</feature>
<dbReference type="GO" id="GO:0015079">
    <property type="term" value="F:potassium ion transmembrane transporter activity"/>
    <property type="evidence" value="ECO:0007669"/>
    <property type="project" value="InterPro"/>
</dbReference>
<evidence type="ECO:0000259" key="12">
    <source>
        <dbReference type="Pfam" id="PF22776"/>
    </source>
</evidence>
<evidence type="ECO:0008006" key="14">
    <source>
        <dbReference type="Google" id="ProtNLM"/>
    </source>
</evidence>
<dbReference type="Pfam" id="PF02705">
    <property type="entry name" value="K_trans"/>
    <property type="match status" value="1"/>
</dbReference>
<keyword evidence="5" id="KW-0630">Potassium</keyword>
<name>A0A7S3WDQ2_9SPIT</name>
<feature type="transmembrane region" description="Helical" evidence="10">
    <location>
        <begin position="55"/>
        <end position="83"/>
    </location>
</feature>
<evidence type="ECO:0000313" key="13">
    <source>
        <dbReference type="EMBL" id="CAE0550609.1"/>
    </source>
</evidence>
<dbReference type="GO" id="GO:0016020">
    <property type="term" value="C:membrane"/>
    <property type="evidence" value="ECO:0007669"/>
    <property type="project" value="UniProtKB-SubCell"/>
</dbReference>
<keyword evidence="8 10" id="KW-0472">Membrane</keyword>
<evidence type="ECO:0000256" key="10">
    <source>
        <dbReference type="SAM" id="Phobius"/>
    </source>
</evidence>
<proteinExistence type="predicted"/>
<evidence type="ECO:0000256" key="1">
    <source>
        <dbReference type="ARBA" id="ARBA00004141"/>
    </source>
</evidence>
<dbReference type="InterPro" id="IPR053952">
    <property type="entry name" value="K_trans_C"/>
</dbReference>
<comment type="subcellular location">
    <subcellularLocation>
        <location evidence="1">Membrane</location>
        <topology evidence="1">Multi-pass membrane protein</topology>
    </subcellularLocation>
</comment>
<evidence type="ECO:0000256" key="3">
    <source>
        <dbReference type="ARBA" id="ARBA00022538"/>
    </source>
</evidence>
<protein>
    <recommendedName>
        <fullName evidence="14">Potassium transporter</fullName>
    </recommendedName>
</protein>
<keyword evidence="7" id="KW-0406">Ion transport</keyword>
<dbReference type="PANTHER" id="PTHR30540:SF83">
    <property type="entry name" value="K+ POTASSIUM TRANSPORTER"/>
    <property type="match status" value="1"/>
</dbReference>
<feature type="transmembrane region" description="Helical" evidence="10">
    <location>
        <begin position="158"/>
        <end position="177"/>
    </location>
</feature>
<reference evidence="13" key="1">
    <citation type="submission" date="2021-01" db="EMBL/GenBank/DDBJ databases">
        <authorList>
            <person name="Corre E."/>
            <person name="Pelletier E."/>
            <person name="Niang G."/>
            <person name="Scheremetjew M."/>
            <person name="Finn R."/>
            <person name="Kale V."/>
            <person name="Holt S."/>
            <person name="Cochrane G."/>
            <person name="Meng A."/>
            <person name="Brown T."/>
            <person name="Cohen L."/>
        </authorList>
    </citation>
    <scope>NUCLEOTIDE SEQUENCE</scope>
    <source>
        <strain evidence="13">SPMC142</strain>
    </source>
</reference>
<keyword evidence="2" id="KW-0813">Transport</keyword>
<dbReference type="InterPro" id="IPR053951">
    <property type="entry name" value="K_trans_N"/>
</dbReference>
<evidence type="ECO:0000256" key="4">
    <source>
        <dbReference type="ARBA" id="ARBA00022692"/>
    </source>
</evidence>
<dbReference type="PANTHER" id="PTHR30540">
    <property type="entry name" value="OSMOTIC STRESS POTASSIUM TRANSPORTER"/>
    <property type="match status" value="1"/>
</dbReference>
<organism evidence="13">
    <name type="scientific">Strombidinopsis acuminata</name>
    <dbReference type="NCBI Taxonomy" id="141414"/>
    <lineage>
        <taxon>Eukaryota</taxon>
        <taxon>Sar</taxon>
        <taxon>Alveolata</taxon>
        <taxon>Ciliophora</taxon>
        <taxon>Intramacronucleata</taxon>
        <taxon>Spirotrichea</taxon>
        <taxon>Choreotrichia</taxon>
        <taxon>Choreotrichida</taxon>
        <taxon>Strombidinopsidae</taxon>
        <taxon>Strombidinopsis</taxon>
    </lineage>
</organism>
<dbReference type="InterPro" id="IPR003855">
    <property type="entry name" value="K+_transporter"/>
</dbReference>
<dbReference type="AlphaFoldDB" id="A0A7S3WDQ2"/>
<feature type="domain" description="K+ potassium transporter C-terminal" evidence="12">
    <location>
        <begin position="272"/>
        <end position="484"/>
    </location>
</feature>
<feature type="domain" description="K+ potassium transporter integral membrane" evidence="11">
    <location>
        <begin position="1"/>
        <end position="219"/>
    </location>
</feature>
<keyword evidence="4 10" id="KW-0812">Transmembrane</keyword>
<feature type="transmembrane region" description="Helical" evidence="10">
    <location>
        <begin position="12"/>
        <end position="34"/>
    </location>
</feature>
<evidence type="ECO:0000259" key="11">
    <source>
        <dbReference type="Pfam" id="PF02705"/>
    </source>
</evidence>
<keyword evidence="3" id="KW-0633">Potassium transport</keyword>